<keyword evidence="3" id="KW-0378">Hydrolase</keyword>
<proteinExistence type="predicted"/>
<evidence type="ECO:0000256" key="2">
    <source>
        <dbReference type="ARBA" id="ARBA00022723"/>
    </source>
</evidence>
<dbReference type="GO" id="GO:0016788">
    <property type="term" value="F:hydrolase activity, acting on ester bonds"/>
    <property type="evidence" value="ECO:0007669"/>
    <property type="project" value="InterPro"/>
</dbReference>
<gene>
    <name evidence="6" type="ORF">F9K24_13185</name>
</gene>
<evidence type="ECO:0000259" key="5">
    <source>
        <dbReference type="Pfam" id="PF24827"/>
    </source>
</evidence>
<dbReference type="PIRSF" id="PIRSF039012">
    <property type="entry name" value="ASP"/>
    <property type="match status" value="1"/>
</dbReference>
<dbReference type="Pfam" id="PF24827">
    <property type="entry name" value="AstE_AspA_cat"/>
    <property type="match status" value="1"/>
</dbReference>
<evidence type="ECO:0000313" key="6">
    <source>
        <dbReference type="EMBL" id="KAB2931546.1"/>
    </source>
</evidence>
<dbReference type="Proteomes" id="UP000460298">
    <property type="component" value="Unassembled WGS sequence"/>
</dbReference>
<dbReference type="CDD" id="cd06251">
    <property type="entry name" value="M14_ASTE_ASPA-like"/>
    <property type="match status" value="1"/>
</dbReference>
<protein>
    <submittedName>
        <fullName evidence="6">Succinylglutamate desuccinylase/aspartoacylase family protein</fullName>
    </submittedName>
</protein>
<keyword evidence="2" id="KW-0479">Metal-binding</keyword>
<dbReference type="Gene3D" id="3.40.630.10">
    <property type="entry name" value="Zn peptidases"/>
    <property type="match status" value="1"/>
</dbReference>
<evidence type="ECO:0000256" key="3">
    <source>
        <dbReference type="ARBA" id="ARBA00022801"/>
    </source>
</evidence>
<comment type="cofactor">
    <cofactor evidence="1">
        <name>Zn(2+)</name>
        <dbReference type="ChEBI" id="CHEBI:29105"/>
    </cofactor>
</comment>
<evidence type="ECO:0000256" key="1">
    <source>
        <dbReference type="ARBA" id="ARBA00001947"/>
    </source>
</evidence>
<feature type="domain" description="Succinylglutamate desuccinylase/Aspartoacylase catalytic" evidence="5">
    <location>
        <begin position="44"/>
        <end position="224"/>
    </location>
</feature>
<accession>A0A833H0G2</accession>
<dbReference type="GO" id="GO:0046872">
    <property type="term" value="F:metal ion binding"/>
    <property type="evidence" value="ECO:0007669"/>
    <property type="project" value="UniProtKB-KW"/>
</dbReference>
<dbReference type="AlphaFoldDB" id="A0A833H0G2"/>
<evidence type="ECO:0000256" key="4">
    <source>
        <dbReference type="ARBA" id="ARBA00022833"/>
    </source>
</evidence>
<reference evidence="6 7" key="1">
    <citation type="submission" date="2019-10" db="EMBL/GenBank/DDBJ databases">
        <title>Extracellular Electron Transfer in a Candidatus Methanoperedens spp. Enrichment Culture.</title>
        <authorList>
            <person name="Berger S."/>
            <person name="Rangel Shaw D."/>
            <person name="Berben T."/>
            <person name="In 'T Zandt M."/>
            <person name="Frank J."/>
            <person name="Reimann J."/>
            <person name="Jetten M.S.M."/>
            <person name="Welte C.U."/>
        </authorList>
    </citation>
    <scope>NUCLEOTIDE SEQUENCE [LARGE SCALE GENOMIC DNA]</scope>
    <source>
        <strain evidence="6">SB12</strain>
    </source>
</reference>
<organism evidence="6 7">
    <name type="scientific">Leptonema illini</name>
    <dbReference type="NCBI Taxonomy" id="183"/>
    <lineage>
        <taxon>Bacteria</taxon>
        <taxon>Pseudomonadati</taxon>
        <taxon>Spirochaetota</taxon>
        <taxon>Spirochaetia</taxon>
        <taxon>Leptospirales</taxon>
        <taxon>Leptospiraceae</taxon>
        <taxon>Leptonema</taxon>
    </lineage>
</organism>
<dbReference type="SUPFAM" id="SSF53187">
    <property type="entry name" value="Zn-dependent exopeptidases"/>
    <property type="match status" value="1"/>
</dbReference>
<dbReference type="PANTHER" id="PTHR37326">
    <property type="entry name" value="BLL3975 PROTEIN"/>
    <property type="match status" value="1"/>
</dbReference>
<evidence type="ECO:0000313" key="7">
    <source>
        <dbReference type="Proteomes" id="UP000460298"/>
    </source>
</evidence>
<dbReference type="PANTHER" id="PTHR37326:SF2">
    <property type="entry name" value="SUCCINYLGLUTAMATE DESUCCINYLASE_ASPARTOACYLASE FAMILY PROTEIN"/>
    <property type="match status" value="1"/>
</dbReference>
<name>A0A833H0G2_9LEPT</name>
<dbReference type="InterPro" id="IPR043795">
    <property type="entry name" value="N-alpha-Ac-DABA-like"/>
</dbReference>
<dbReference type="GO" id="GO:0016811">
    <property type="term" value="F:hydrolase activity, acting on carbon-nitrogen (but not peptide) bonds, in linear amides"/>
    <property type="evidence" value="ECO:0007669"/>
    <property type="project" value="InterPro"/>
</dbReference>
<dbReference type="EMBL" id="WBUI01000013">
    <property type="protein sequence ID" value="KAB2931546.1"/>
    <property type="molecule type" value="Genomic_DNA"/>
</dbReference>
<keyword evidence="4" id="KW-0862">Zinc</keyword>
<dbReference type="InterPro" id="IPR053138">
    <property type="entry name" value="N-alpha-Ac-DABA_deacetylase"/>
</dbReference>
<dbReference type="InterPro" id="IPR055438">
    <property type="entry name" value="AstE_AspA_cat"/>
</dbReference>
<sequence>MRLRIADIDIPPESMTSVEIPVPGLYAHAPMSMPVRVVTGKERGPILLILACVHGDEINGMEIIRRLLSNPSVRKIRGAIVAVPVVNVYGLQAHSRYMPDRRDLNRSFPGSERGSLTSRMAHIVVRELLSIATHCIDIHTGALHRYNLPQIRATLADKRNLELAKAFGAPVILDSESFEGSVRHAAGKMFNIPCLLYEAGEALRYDELSIRTGVRGLLRVMRHLDMIGKATREKKADFDPLIFKQSSWVRAPISGVMLDSRQPGDIVDRDEILGWIGDPFAEKQAAVVNPAAGMVICTTNIPLVNEGEALFHMARFDGAAGPGMHDTLQTYRDIIRISDEFLGPVAGGPE</sequence>
<comment type="caution">
    <text evidence="6">The sequence shown here is derived from an EMBL/GenBank/DDBJ whole genome shotgun (WGS) entry which is preliminary data.</text>
</comment>